<evidence type="ECO:0000256" key="7">
    <source>
        <dbReference type="RuleBase" id="RU000682"/>
    </source>
</evidence>
<dbReference type="GO" id="GO:0048513">
    <property type="term" value="P:animal organ development"/>
    <property type="evidence" value="ECO:0007669"/>
    <property type="project" value="UniProtKB-ARBA"/>
</dbReference>
<name>A0A4D6QMB7_9GAST</name>
<evidence type="ECO:0000313" key="10">
    <source>
        <dbReference type="EMBL" id="QCF47217.1"/>
    </source>
</evidence>
<keyword evidence="5 6" id="KW-0539">Nucleus</keyword>
<feature type="region of interest" description="Disordered" evidence="8">
    <location>
        <begin position="97"/>
        <end position="120"/>
    </location>
</feature>
<feature type="compositionally biased region" description="Basic and acidic residues" evidence="8">
    <location>
        <begin position="195"/>
        <end position="216"/>
    </location>
</feature>
<feature type="domain" description="Homeobox" evidence="9">
    <location>
        <begin position="116"/>
        <end position="176"/>
    </location>
</feature>
<dbReference type="GO" id="GO:0000978">
    <property type="term" value="F:RNA polymerase II cis-regulatory region sequence-specific DNA binding"/>
    <property type="evidence" value="ECO:0007669"/>
    <property type="project" value="TreeGrafter"/>
</dbReference>
<dbReference type="PANTHER" id="PTHR45664:SF2">
    <property type="entry name" value="HOMEOTIC PROTEIN PROBOSCIPEDIA"/>
    <property type="match status" value="1"/>
</dbReference>
<dbReference type="AlphaFoldDB" id="A0A4D6QMB7"/>
<dbReference type="FunFam" id="1.10.10.60:FF:000176">
    <property type="entry name" value="pancreas/duodenum homeobox protein 1"/>
    <property type="match status" value="1"/>
</dbReference>
<dbReference type="PROSITE" id="PS00027">
    <property type="entry name" value="HOMEOBOX_1"/>
    <property type="match status" value="1"/>
</dbReference>
<evidence type="ECO:0000256" key="8">
    <source>
        <dbReference type="SAM" id="MobiDB-lite"/>
    </source>
</evidence>
<keyword evidence="2" id="KW-0217">Developmental protein</keyword>
<feature type="DNA-binding region" description="Homeobox" evidence="6">
    <location>
        <begin position="118"/>
        <end position="177"/>
    </location>
</feature>
<dbReference type="InterPro" id="IPR001356">
    <property type="entry name" value="HD"/>
</dbReference>
<dbReference type="SMART" id="SM00389">
    <property type="entry name" value="HOX"/>
    <property type="match status" value="1"/>
</dbReference>
<accession>A0A4D6QMB7</accession>
<dbReference type="PANTHER" id="PTHR45664">
    <property type="entry name" value="PROTEIN ZERKNUELLT 1-RELATED"/>
    <property type="match status" value="1"/>
</dbReference>
<dbReference type="InterPro" id="IPR017970">
    <property type="entry name" value="Homeobox_CS"/>
</dbReference>
<dbReference type="InterPro" id="IPR001827">
    <property type="entry name" value="Homeobox_Antennapedia_CS"/>
</dbReference>
<evidence type="ECO:0000256" key="2">
    <source>
        <dbReference type="ARBA" id="ARBA00022473"/>
    </source>
</evidence>
<dbReference type="EMBL" id="MK637066">
    <property type="protein sequence ID" value="QCF47217.1"/>
    <property type="molecule type" value="mRNA"/>
</dbReference>
<feature type="compositionally biased region" description="Polar residues" evidence="8">
    <location>
        <begin position="104"/>
        <end position="115"/>
    </location>
</feature>
<dbReference type="GO" id="GO:0000981">
    <property type="term" value="F:DNA-binding transcription factor activity, RNA polymerase II-specific"/>
    <property type="evidence" value="ECO:0007669"/>
    <property type="project" value="InterPro"/>
</dbReference>
<evidence type="ECO:0000259" key="9">
    <source>
        <dbReference type="PROSITE" id="PS50071"/>
    </source>
</evidence>
<evidence type="ECO:0000256" key="5">
    <source>
        <dbReference type="ARBA" id="ARBA00023242"/>
    </source>
</evidence>
<proteinExistence type="evidence at transcript level"/>
<dbReference type="Pfam" id="PF00046">
    <property type="entry name" value="Homeodomain"/>
    <property type="match status" value="1"/>
</dbReference>
<organism evidence="10">
    <name type="scientific">Lottia goshimai</name>
    <dbReference type="NCBI Taxonomy" id="1824450"/>
    <lineage>
        <taxon>Eukaryota</taxon>
        <taxon>Metazoa</taxon>
        <taxon>Spiralia</taxon>
        <taxon>Lophotrochozoa</taxon>
        <taxon>Mollusca</taxon>
        <taxon>Gastropoda</taxon>
        <taxon>Patellogastropoda</taxon>
        <taxon>Lottioidea</taxon>
        <taxon>Lottiidae</taxon>
        <taxon>Lottia</taxon>
    </lineage>
</organism>
<dbReference type="PROSITE" id="PS50071">
    <property type="entry name" value="HOMEOBOX_2"/>
    <property type="match status" value="1"/>
</dbReference>
<feature type="region of interest" description="Disordered" evidence="8">
    <location>
        <begin position="171"/>
        <end position="318"/>
    </location>
</feature>
<feature type="compositionally biased region" description="Polar residues" evidence="8">
    <location>
        <begin position="242"/>
        <end position="259"/>
    </location>
</feature>
<keyword evidence="3 6" id="KW-0238">DNA-binding</keyword>
<sequence length="622" mass="67896">MKMNEEGECGYLMGQGDGMAGFMTGLPHVNASHHQSSLIADSRSYCHSYNNLHPLQDSYPALTPSPDGSDVGMLGGKLQEYPWMKDKKVSRKGGQLLEPEPVYTPTTVGGNQTGPAGSRRLRTAYTNTQLLELEKEFHFNKYLCRPRRIEIAASLDLTERQVKVWFQNRRMKYKRQSQSGRSKSDGDDSLSPQMMDKDLGDSGSEHGDKDDVEKVIGMDLGNVKSEDGNTDNNMEIKIPVERTTTSPPTRGSNASTDSGLCSPDSLRSATSPASSTCSANQSGRPSTSPINPSSTVSSSSPSMIVNRSSSSDAAPGASPLSYAPGAATLDKTYSSARSTPEVSTCMTSTAQRSYTNTISYGEGGYRFNQKAGGTTYNGSNPNYSHGNFVDQVHYEQGRNYPGIANNVSNGYSNESGVNSNPLGDCRLQQQQSSEANHHYSQYNMCSSEDNVAVTSPHGLIPAHFTQQANTVENRLAQDSFKNRLQYQFQYPTNFGVQSTGNQALRQGYSESMYGNRDNRAGNHVYNATYPSKSDTYSHQMTSGNHSAQTAAGYSADYLTRYQQGINTTDQIAMYQNYSNGSTGDFSANGQTFNGFGDNYCVESSNVYNDYYQQPTEFPVADI</sequence>
<evidence type="ECO:0000256" key="4">
    <source>
        <dbReference type="ARBA" id="ARBA00023155"/>
    </source>
</evidence>
<keyword evidence="4 6" id="KW-0371">Homeobox</keyword>
<evidence type="ECO:0000256" key="3">
    <source>
        <dbReference type="ARBA" id="ARBA00023125"/>
    </source>
</evidence>
<dbReference type="Gene3D" id="1.10.10.60">
    <property type="entry name" value="Homeodomain-like"/>
    <property type="match status" value="1"/>
</dbReference>
<comment type="subcellular location">
    <subcellularLocation>
        <location evidence="1 6 7">Nucleus</location>
    </subcellularLocation>
</comment>
<dbReference type="PRINTS" id="PR00024">
    <property type="entry name" value="HOMEOBOX"/>
</dbReference>
<evidence type="ECO:0000256" key="1">
    <source>
        <dbReference type="ARBA" id="ARBA00004123"/>
    </source>
</evidence>
<dbReference type="InterPro" id="IPR009057">
    <property type="entry name" value="Homeodomain-like_sf"/>
</dbReference>
<dbReference type="InterPro" id="IPR020479">
    <property type="entry name" value="HD_metazoa"/>
</dbReference>
<protein>
    <submittedName>
        <fullName evidence="10">Hox2</fullName>
    </submittedName>
</protein>
<dbReference type="GO" id="GO:0005634">
    <property type="term" value="C:nucleus"/>
    <property type="evidence" value="ECO:0007669"/>
    <property type="project" value="UniProtKB-SubCell"/>
</dbReference>
<evidence type="ECO:0000256" key="6">
    <source>
        <dbReference type="PROSITE-ProRule" id="PRU00108"/>
    </source>
</evidence>
<dbReference type="SUPFAM" id="SSF46689">
    <property type="entry name" value="Homeodomain-like"/>
    <property type="match status" value="1"/>
</dbReference>
<reference evidence="10" key="1">
    <citation type="submission" date="2019-03" db="EMBL/GenBank/DDBJ databases">
        <title>Dorsoventral dissociation of Hox gene expression underpins diversification of mollusks.</title>
        <authorList>
            <person name="Huan P."/>
            <person name="Wang Q."/>
            <person name="Tan S."/>
            <person name="Liu B."/>
        </authorList>
    </citation>
    <scope>NUCLEOTIDE SEQUENCE</scope>
</reference>
<feature type="compositionally biased region" description="Low complexity" evidence="8">
    <location>
        <begin position="268"/>
        <end position="318"/>
    </location>
</feature>
<dbReference type="CDD" id="cd00086">
    <property type="entry name" value="homeodomain"/>
    <property type="match status" value="1"/>
</dbReference>
<dbReference type="PROSITE" id="PS00032">
    <property type="entry name" value="ANTENNAPEDIA"/>
    <property type="match status" value="1"/>
</dbReference>